<comment type="caution">
    <text evidence="1">The sequence shown here is derived from an EMBL/GenBank/DDBJ whole genome shotgun (WGS) entry which is preliminary data.</text>
</comment>
<evidence type="ECO:0000313" key="2">
    <source>
        <dbReference type="Proteomes" id="UP001055072"/>
    </source>
</evidence>
<dbReference type="EMBL" id="MU274911">
    <property type="protein sequence ID" value="KAI0089046.1"/>
    <property type="molecule type" value="Genomic_DNA"/>
</dbReference>
<reference evidence="1" key="1">
    <citation type="journal article" date="2021" name="Environ. Microbiol.">
        <title>Gene family expansions and transcriptome signatures uncover fungal adaptations to wood decay.</title>
        <authorList>
            <person name="Hage H."/>
            <person name="Miyauchi S."/>
            <person name="Viragh M."/>
            <person name="Drula E."/>
            <person name="Min B."/>
            <person name="Chaduli D."/>
            <person name="Navarro D."/>
            <person name="Favel A."/>
            <person name="Norest M."/>
            <person name="Lesage-Meessen L."/>
            <person name="Balint B."/>
            <person name="Merenyi Z."/>
            <person name="de Eugenio L."/>
            <person name="Morin E."/>
            <person name="Martinez A.T."/>
            <person name="Baldrian P."/>
            <person name="Stursova M."/>
            <person name="Martinez M.J."/>
            <person name="Novotny C."/>
            <person name="Magnuson J.K."/>
            <person name="Spatafora J.W."/>
            <person name="Maurice S."/>
            <person name="Pangilinan J."/>
            <person name="Andreopoulos W."/>
            <person name="LaButti K."/>
            <person name="Hundley H."/>
            <person name="Na H."/>
            <person name="Kuo A."/>
            <person name="Barry K."/>
            <person name="Lipzen A."/>
            <person name="Henrissat B."/>
            <person name="Riley R."/>
            <person name="Ahrendt S."/>
            <person name="Nagy L.G."/>
            <person name="Grigoriev I.V."/>
            <person name="Martin F."/>
            <person name="Rosso M.N."/>
        </authorList>
    </citation>
    <scope>NUCLEOTIDE SEQUENCE</scope>
    <source>
        <strain evidence="1">CBS 384.51</strain>
    </source>
</reference>
<dbReference type="Proteomes" id="UP001055072">
    <property type="component" value="Unassembled WGS sequence"/>
</dbReference>
<sequence>MERNRYLSEVVQQVLRGEREYVASHVGRSQYSMGGMSACGLAALNCARVVLHREKVEGDRTLLLRRIMRRDTCEEILNICLQWSSIVHLEVDDIYHTPLFEKTLTLVWSEVGRLGLTQIRGLLHRTQQTSTASAIVITRPPEIITVLKLNAPDNASTIFVSFDSHPRHKHPQGAAFIFHPSLEAAALYLSELLQFDWSLLSDPSIQWQVQLLAQYSAHMFIAKDIHQCDREPSCFNVVEAYLKPSLDILVLKAELTDLREKNRVLDEEANDLRRDNRLYRDQVEDYKDAVSYLKRRVSSMVNNSKSMTVPVDSAETRSAGPPPGKRLVCRFTDEVDDENEMFATMLKFEWEDVSREASPSPENENEALAIQEQQRFEEEDRQLRTQMEELRVYESKTFVCGICLERLVEDSVARLDGCGHPFCSTLIPCVLQYLNTKLADRRWPIICPVCSTEADREEPGLIDGQFAQQLGLDEQNYAILTHLELAPFSVQVDCRGCGKAIYVDRAGYEEQNVIACPLPGCTYAWCKACSRSIDFSGPPHSCDGTSELNHLMDQQGWKNCPGCGAHTSKVDGCNHMACVTPSCNTHFCYLCGASIVRSVRRQEIRNALGAHYAGCRMFDAPLD</sequence>
<organism evidence="1 2">
    <name type="scientific">Irpex rosettiformis</name>
    <dbReference type="NCBI Taxonomy" id="378272"/>
    <lineage>
        <taxon>Eukaryota</taxon>
        <taxon>Fungi</taxon>
        <taxon>Dikarya</taxon>
        <taxon>Basidiomycota</taxon>
        <taxon>Agaricomycotina</taxon>
        <taxon>Agaricomycetes</taxon>
        <taxon>Polyporales</taxon>
        <taxon>Irpicaceae</taxon>
        <taxon>Irpex</taxon>
    </lineage>
</organism>
<gene>
    <name evidence="1" type="ORF">BDY19DRAFT_890032</name>
</gene>
<evidence type="ECO:0000313" key="1">
    <source>
        <dbReference type="EMBL" id="KAI0089046.1"/>
    </source>
</evidence>
<protein>
    <submittedName>
        <fullName evidence="1">Uncharacterized protein</fullName>
    </submittedName>
</protein>
<name>A0ACB8U436_9APHY</name>
<accession>A0ACB8U436</accession>
<proteinExistence type="predicted"/>
<keyword evidence="2" id="KW-1185">Reference proteome</keyword>